<dbReference type="InterPro" id="IPR014284">
    <property type="entry name" value="RNA_pol_sigma-70_dom"/>
</dbReference>
<dbReference type="InterPro" id="IPR013325">
    <property type="entry name" value="RNA_pol_sigma_r2"/>
</dbReference>
<feature type="region of interest" description="Disordered" evidence="5">
    <location>
        <begin position="1"/>
        <end position="21"/>
    </location>
</feature>
<dbReference type="InterPro" id="IPR050239">
    <property type="entry name" value="Sigma-70_RNA_pol_init_factors"/>
</dbReference>
<evidence type="ECO:0000256" key="5">
    <source>
        <dbReference type="SAM" id="MobiDB-lite"/>
    </source>
</evidence>
<dbReference type="GO" id="GO:0016987">
    <property type="term" value="F:sigma factor activity"/>
    <property type="evidence" value="ECO:0007669"/>
    <property type="project" value="UniProtKB-KW"/>
</dbReference>
<evidence type="ECO:0000256" key="4">
    <source>
        <dbReference type="ARBA" id="ARBA00023163"/>
    </source>
</evidence>
<dbReference type="NCBIfam" id="TIGR02937">
    <property type="entry name" value="sigma70-ECF"/>
    <property type="match status" value="1"/>
</dbReference>
<proteinExistence type="predicted"/>
<dbReference type="PROSITE" id="PS00716">
    <property type="entry name" value="SIGMA70_2"/>
    <property type="match status" value="1"/>
</dbReference>
<dbReference type="Gene3D" id="1.20.120.1810">
    <property type="match status" value="1"/>
</dbReference>
<dbReference type="CDD" id="cd06171">
    <property type="entry name" value="Sigma70_r4"/>
    <property type="match status" value="1"/>
</dbReference>
<dbReference type="PRINTS" id="PR00046">
    <property type="entry name" value="SIGMA70FCT"/>
</dbReference>
<dbReference type="Pfam" id="PF04542">
    <property type="entry name" value="Sigma70_r2"/>
    <property type="match status" value="1"/>
</dbReference>
<keyword evidence="2" id="KW-0731">Sigma factor</keyword>
<dbReference type="InterPro" id="IPR000943">
    <property type="entry name" value="RNA_pol_sigma70"/>
</dbReference>
<dbReference type="SUPFAM" id="SSF88659">
    <property type="entry name" value="Sigma3 and sigma4 domains of RNA polymerase sigma factors"/>
    <property type="match status" value="1"/>
</dbReference>
<dbReference type="EMBL" id="SJLU01000032">
    <property type="protein sequence ID" value="TBX85228.1"/>
    <property type="molecule type" value="Genomic_DNA"/>
</dbReference>
<dbReference type="Gene3D" id="1.10.10.10">
    <property type="entry name" value="Winged helix-like DNA-binding domain superfamily/Winged helix DNA-binding domain"/>
    <property type="match status" value="1"/>
</dbReference>
<dbReference type="InterPro" id="IPR007627">
    <property type="entry name" value="RNA_pol_sigma70_r2"/>
</dbReference>
<evidence type="ECO:0000313" key="7">
    <source>
        <dbReference type="EMBL" id="TBX85228.1"/>
    </source>
</evidence>
<evidence type="ECO:0000256" key="2">
    <source>
        <dbReference type="ARBA" id="ARBA00023082"/>
    </source>
</evidence>
<dbReference type="AlphaFoldDB" id="A0A8G2MMU1"/>
<sequence length="596" mass="66179">MRHRGPNAEPQGALTPAMSLSPTSFESDEFGLEWRFIDDPESFVVGNADVQSSSAFLVSIDQTRPAVFEKDWNLDVSPAAITGEGINEVGEGQSPGGASDVYKDNDFLRLIRKGRQSTKQFVAVSDTRISIEYGPCRARAEEILENGYWEPGDLDELITCSRGNTHEDNLRANLMRTFESAGIRSSEGGNSPPEGLAHAWTDLDVNELALGLEATLSRATVLPGIGRFQVDKHREQLLLDALNKAKLLLQIEILGSEPAINKILLMVDGVLRGLLKPADVTTRQIVGDRDDAEATALQEAFARLRSWWAAGGIMEGKQRRSALHALEDLDLTFAFQRSLAGELAAAHPRVGSSDRFANLILSYEAATNKLISEHLPFARRFASRNVGDEEELEDVVQVCALGLFGAARRFKPQRGHRFTVYSMFWMKQVLTRWRADEGSLVRIPVHRQFKLAELDLANLEIERRTGCSPSLESLSAALRWSHSDVERLSSIPREWVDLGPENGNLEGPSDDADPETTLYSMQVSKIVEDALAELPQRQAEVLRMRFGLDGQEEMTLEEVGQLFGVTRERIRQVEAKALAYLSHPGRKRRLQAILGL</sequence>
<keyword evidence="3" id="KW-0238">DNA-binding</keyword>
<dbReference type="RefSeq" id="WP_018485074.1">
    <property type="nucleotide sequence ID" value="NZ_SJLU01000032.1"/>
</dbReference>
<dbReference type="InterPro" id="IPR036388">
    <property type="entry name" value="WH-like_DNA-bd_sf"/>
</dbReference>
<feature type="domain" description="RNA polymerase sigma-70" evidence="6">
    <location>
        <begin position="555"/>
        <end position="581"/>
    </location>
</feature>
<dbReference type="PANTHER" id="PTHR30603">
    <property type="entry name" value="RNA POLYMERASE SIGMA FACTOR RPO"/>
    <property type="match status" value="1"/>
</dbReference>
<dbReference type="GO" id="GO:0006352">
    <property type="term" value="P:DNA-templated transcription initiation"/>
    <property type="evidence" value="ECO:0007669"/>
    <property type="project" value="InterPro"/>
</dbReference>
<keyword evidence="1" id="KW-0805">Transcription regulation</keyword>
<dbReference type="PANTHER" id="PTHR30603:SF47">
    <property type="entry name" value="RNA POLYMERASE SIGMA FACTOR SIGD, CHLOROPLASTIC"/>
    <property type="match status" value="1"/>
</dbReference>
<dbReference type="Proteomes" id="UP000291866">
    <property type="component" value="Unassembled WGS sequence"/>
</dbReference>
<evidence type="ECO:0000313" key="8">
    <source>
        <dbReference type="Proteomes" id="UP000291866"/>
    </source>
</evidence>
<dbReference type="Pfam" id="PF04545">
    <property type="entry name" value="Sigma70_r4"/>
    <property type="match status" value="1"/>
</dbReference>
<organism evidence="7 8">
    <name type="scientific">Rhizobium leguminosarum bv. viciae</name>
    <dbReference type="NCBI Taxonomy" id="387"/>
    <lineage>
        <taxon>Bacteria</taxon>
        <taxon>Pseudomonadati</taxon>
        <taxon>Pseudomonadota</taxon>
        <taxon>Alphaproteobacteria</taxon>
        <taxon>Hyphomicrobiales</taxon>
        <taxon>Rhizobiaceae</taxon>
        <taxon>Rhizobium/Agrobacterium group</taxon>
        <taxon>Rhizobium</taxon>
    </lineage>
</organism>
<comment type="caution">
    <text evidence="7">The sequence shown here is derived from an EMBL/GenBank/DDBJ whole genome shotgun (WGS) entry which is preliminary data.</text>
</comment>
<protein>
    <submittedName>
        <fullName evidence="7">Sigma-70 family RNA polymerase sigma factor</fullName>
    </submittedName>
</protein>
<name>A0A8G2MMU1_RHILV</name>
<gene>
    <name evidence="7" type="ORF">E0H31_34965</name>
</gene>
<dbReference type="GO" id="GO:0003677">
    <property type="term" value="F:DNA binding"/>
    <property type="evidence" value="ECO:0007669"/>
    <property type="project" value="UniProtKB-KW"/>
</dbReference>
<dbReference type="InterPro" id="IPR007630">
    <property type="entry name" value="RNA_pol_sigma70_r4"/>
</dbReference>
<reference evidence="7 8" key="1">
    <citation type="submission" date="2019-02" db="EMBL/GenBank/DDBJ databases">
        <title>The competitiveness to form nodules shapes the capacities of Rhizobium leguminosarum sv viciae communities to promote symbiosis with specific hosts.</title>
        <authorList>
            <person name="Boivin S."/>
            <person name="Lepetit M."/>
        </authorList>
    </citation>
    <scope>NUCLEOTIDE SEQUENCE [LARGE SCALE GENOMIC DNA]</scope>
    <source>
        <strain evidence="7 8">SPF4F3</strain>
    </source>
</reference>
<keyword evidence="4" id="KW-0804">Transcription</keyword>
<dbReference type="InterPro" id="IPR013324">
    <property type="entry name" value="RNA_pol_sigma_r3/r4-like"/>
</dbReference>
<accession>A0A8G2MMU1</accession>
<evidence type="ECO:0000256" key="1">
    <source>
        <dbReference type="ARBA" id="ARBA00023015"/>
    </source>
</evidence>
<evidence type="ECO:0000256" key="3">
    <source>
        <dbReference type="ARBA" id="ARBA00023125"/>
    </source>
</evidence>
<dbReference type="SUPFAM" id="SSF88946">
    <property type="entry name" value="Sigma2 domain of RNA polymerase sigma factors"/>
    <property type="match status" value="1"/>
</dbReference>
<evidence type="ECO:0000259" key="6">
    <source>
        <dbReference type="PROSITE" id="PS00716"/>
    </source>
</evidence>